<reference evidence="1 2" key="1">
    <citation type="submission" date="2020-04" db="EMBL/GenBank/DDBJ databases">
        <title>Molecular characterization of pseudomonads from Agaricus bisporus reveal novel blotch 2 pathogens in Western Europe.</title>
        <authorList>
            <person name="Taparia T."/>
            <person name="Krijger M."/>
            <person name="Haynes E."/>
            <person name="Elpinstone J.G."/>
            <person name="Noble R."/>
            <person name="Van Der Wolf J."/>
        </authorList>
    </citation>
    <scope>NUCLEOTIDE SEQUENCE [LARGE SCALE GENOMIC DNA]</scope>
    <source>
        <strain evidence="1 2">P8021</strain>
    </source>
</reference>
<dbReference type="EMBL" id="JACASD010000120">
    <property type="protein sequence ID" value="NWE92746.1"/>
    <property type="molecule type" value="Genomic_DNA"/>
</dbReference>
<comment type="caution">
    <text evidence="1">The sequence shown here is derived from an EMBL/GenBank/DDBJ whole genome shotgun (WGS) entry which is preliminary data.</text>
</comment>
<name>A0A7Y8G7J3_9PSED</name>
<dbReference type="Proteomes" id="UP000585226">
    <property type="component" value="Unassembled WGS sequence"/>
</dbReference>
<accession>A0A7Y8G7J3</accession>
<gene>
    <name evidence="1" type="ORF">HX893_31965</name>
</gene>
<feature type="non-terminal residue" evidence="1">
    <location>
        <position position="298"/>
    </location>
</feature>
<dbReference type="RefSeq" id="WP_177114952.1">
    <property type="nucleotide sequence ID" value="NZ_JACASD010000120.1"/>
</dbReference>
<dbReference type="AlphaFoldDB" id="A0A7Y8G7J3"/>
<organism evidence="1 2">
    <name type="scientific">Pseudomonas reactans</name>
    <dbReference type="NCBI Taxonomy" id="117680"/>
    <lineage>
        <taxon>Bacteria</taxon>
        <taxon>Pseudomonadati</taxon>
        <taxon>Pseudomonadota</taxon>
        <taxon>Gammaproteobacteria</taxon>
        <taxon>Pseudomonadales</taxon>
        <taxon>Pseudomonadaceae</taxon>
        <taxon>Pseudomonas</taxon>
    </lineage>
</organism>
<evidence type="ECO:0000313" key="1">
    <source>
        <dbReference type="EMBL" id="NWE92746.1"/>
    </source>
</evidence>
<evidence type="ECO:0008006" key="3">
    <source>
        <dbReference type="Google" id="ProtNLM"/>
    </source>
</evidence>
<evidence type="ECO:0000313" key="2">
    <source>
        <dbReference type="Proteomes" id="UP000585226"/>
    </source>
</evidence>
<protein>
    <recommendedName>
        <fullName evidence="3">SSU ribosomal protein S2p (SAe)</fullName>
    </recommendedName>
</protein>
<proteinExistence type="predicted"/>
<sequence length="298" mass="31994">MATAYINERVIDYASLKSRVLNGASPLAVQKFDALNAHLPRNFVPAGQIVILPSDTVLESTTDEAWLMQRAEEISRVLDYNPRDGEVVVGEYDLLQSVLGYSSLGISSATSAWSSHLNDVRSTLQDIERAYGRFKSGAVDKETFFRQRQELLKQLNNQLQGAARLGTGLRGNRSLKGILGISSKSFFQKNEIKHYGERLERIAGLARHLRHGTAIGLALDMTAAGLEVKEACTLGREATCRKAQFVEGGRLVGSVGGAYIGGSLGGAIGRALCNVFMGVATKRPGHLVCELSGGASGG</sequence>